<evidence type="ECO:0000313" key="1">
    <source>
        <dbReference type="EMBL" id="KAI4378299.1"/>
    </source>
</evidence>
<comment type="caution">
    <text evidence="1">The sequence shown here is derived from an EMBL/GenBank/DDBJ whole genome shotgun (WGS) entry which is preliminary data.</text>
</comment>
<evidence type="ECO:0000313" key="2">
    <source>
        <dbReference type="Proteomes" id="UP001057402"/>
    </source>
</evidence>
<sequence>MKLLEQRLETTHTQRHVERKAQSNYIDIKMSYLNKAWMAVGVAAVQSHGDQGLRLKSGIKSFQSGRRSFCSSSATAVTATGDADPNLWPMSLAVGEVDRSVSRRDVEERRVKAEESLRNVMYLSCWGQG</sequence>
<dbReference type="EMBL" id="CM042883">
    <property type="protein sequence ID" value="KAI4378299.1"/>
    <property type="molecule type" value="Genomic_DNA"/>
</dbReference>
<proteinExistence type="predicted"/>
<organism evidence="1 2">
    <name type="scientific">Melastoma candidum</name>
    <dbReference type="NCBI Taxonomy" id="119954"/>
    <lineage>
        <taxon>Eukaryota</taxon>
        <taxon>Viridiplantae</taxon>
        <taxon>Streptophyta</taxon>
        <taxon>Embryophyta</taxon>
        <taxon>Tracheophyta</taxon>
        <taxon>Spermatophyta</taxon>
        <taxon>Magnoliopsida</taxon>
        <taxon>eudicotyledons</taxon>
        <taxon>Gunneridae</taxon>
        <taxon>Pentapetalae</taxon>
        <taxon>rosids</taxon>
        <taxon>malvids</taxon>
        <taxon>Myrtales</taxon>
        <taxon>Melastomataceae</taxon>
        <taxon>Melastomatoideae</taxon>
        <taxon>Melastomateae</taxon>
        <taxon>Melastoma</taxon>
    </lineage>
</organism>
<gene>
    <name evidence="1" type="ORF">MLD38_015795</name>
</gene>
<accession>A0ACB9RHF7</accession>
<keyword evidence="2" id="KW-1185">Reference proteome</keyword>
<protein>
    <submittedName>
        <fullName evidence="1">Uncharacterized protein</fullName>
    </submittedName>
</protein>
<reference evidence="2" key="1">
    <citation type="journal article" date="2023" name="Front. Plant Sci.">
        <title>Chromosomal-level genome assembly of Melastoma candidum provides insights into trichome evolution.</title>
        <authorList>
            <person name="Zhong Y."/>
            <person name="Wu W."/>
            <person name="Sun C."/>
            <person name="Zou P."/>
            <person name="Liu Y."/>
            <person name="Dai S."/>
            <person name="Zhou R."/>
        </authorList>
    </citation>
    <scope>NUCLEOTIDE SEQUENCE [LARGE SCALE GENOMIC DNA]</scope>
</reference>
<name>A0ACB9RHF7_9MYRT</name>
<dbReference type="Proteomes" id="UP001057402">
    <property type="component" value="Chromosome 4"/>
</dbReference>